<dbReference type="InterPro" id="IPR027417">
    <property type="entry name" value="P-loop_NTPase"/>
</dbReference>
<dbReference type="GO" id="GO:0016887">
    <property type="term" value="F:ATP hydrolysis activity"/>
    <property type="evidence" value="ECO:0007669"/>
    <property type="project" value="InterPro"/>
</dbReference>
<dbReference type="InterPro" id="IPR011704">
    <property type="entry name" value="ATPase_dyneun-rel_AAA"/>
</dbReference>
<accession>A0A6P2CRJ8</accession>
<dbReference type="EMBL" id="LR593886">
    <property type="protein sequence ID" value="VTR91708.1"/>
    <property type="molecule type" value="Genomic_DNA"/>
</dbReference>
<dbReference type="SMART" id="SM00382">
    <property type="entry name" value="AAA"/>
    <property type="match status" value="1"/>
</dbReference>
<protein>
    <recommendedName>
        <fullName evidence="1">AAA+ ATPase domain-containing protein</fullName>
    </recommendedName>
</protein>
<dbReference type="InterPro" id="IPR003593">
    <property type="entry name" value="AAA+_ATPase"/>
</dbReference>
<dbReference type="KEGG" id="gms:SOIL9_60060"/>
<proteinExistence type="predicted"/>
<gene>
    <name evidence="2" type="ORF">SOIL9_60060</name>
</gene>
<dbReference type="PANTHER" id="PTHR42759">
    <property type="entry name" value="MOXR FAMILY PROTEIN"/>
    <property type="match status" value="1"/>
</dbReference>
<keyword evidence="3" id="KW-1185">Reference proteome</keyword>
<evidence type="ECO:0000313" key="2">
    <source>
        <dbReference type="EMBL" id="VTR91708.1"/>
    </source>
</evidence>
<dbReference type="CDD" id="cd00009">
    <property type="entry name" value="AAA"/>
    <property type="match status" value="1"/>
</dbReference>
<dbReference type="InterPro" id="IPR050764">
    <property type="entry name" value="CbbQ/NirQ/NorQ/GpvN"/>
</dbReference>
<evidence type="ECO:0000313" key="3">
    <source>
        <dbReference type="Proteomes" id="UP000464178"/>
    </source>
</evidence>
<dbReference type="Proteomes" id="UP000464178">
    <property type="component" value="Chromosome"/>
</dbReference>
<dbReference type="AlphaFoldDB" id="A0A6P2CRJ8"/>
<dbReference type="PANTHER" id="PTHR42759:SF1">
    <property type="entry name" value="MAGNESIUM-CHELATASE SUBUNIT CHLD"/>
    <property type="match status" value="1"/>
</dbReference>
<sequence length="330" mass="36246">MDTVSGNIMQQVLIPKTGDRLPSVHLFDPESQWAIRAALAANRPLLVRGEPGVGKSQLARAAAVWLKRPFLSVVVDARTESQDLLWSFDAVGRLAQAQICAAFKPADVARELAEERFVHPGKLWWAFDWNGARRQADVVGGPGLSGPEGWEPDDGCVLLIDEIDKAESDVPNGLLEALGSRSFSVRNCKSSVSASGQAPLVVITTNEERILPNAFVRRCLVLHLELPREEKALRELLVIRGEAHLDLLSPPEEYGQQRQRREILEEAAGLLIDARNAAQAKQVRPLPGQAEYLDLIRAVFEITRTDGEDPKNVLALVKGFVLKKTGESPP</sequence>
<dbReference type="SUPFAM" id="SSF52540">
    <property type="entry name" value="P-loop containing nucleoside triphosphate hydrolases"/>
    <property type="match status" value="1"/>
</dbReference>
<evidence type="ECO:0000259" key="1">
    <source>
        <dbReference type="SMART" id="SM00382"/>
    </source>
</evidence>
<dbReference type="Pfam" id="PF07728">
    <property type="entry name" value="AAA_5"/>
    <property type="match status" value="1"/>
</dbReference>
<feature type="domain" description="AAA+ ATPase" evidence="1">
    <location>
        <begin position="41"/>
        <end position="228"/>
    </location>
</feature>
<dbReference type="GO" id="GO:0005524">
    <property type="term" value="F:ATP binding"/>
    <property type="evidence" value="ECO:0007669"/>
    <property type="project" value="InterPro"/>
</dbReference>
<name>A0A6P2CRJ8_9BACT</name>
<organism evidence="2 3">
    <name type="scientific">Gemmata massiliana</name>
    <dbReference type="NCBI Taxonomy" id="1210884"/>
    <lineage>
        <taxon>Bacteria</taxon>
        <taxon>Pseudomonadati</taxon>
        <taxon>Planctomycetota</taxon>
        <taxon>Planctomycetia</taxon>
        <taxon>Gemmatales</taxon>
        <taxon>Gemmataceae</taxon>
        <taxon>Gemmata</taxon>
    </lineage>
</organism>
<dbReference type="Gene3D" id="3.40.50.300">
    <property type="entry name" value="P-loop containing nucleotide triphosphate hydrolases"/>
    <property type="match status" value="1"/>
</dbReference>
<reference evidence="2 3" key="1">
    <citation type="submission" date="2019-05" db="EMBL/GenBank/DDBJ databases">
        <authorList>
            <consortium name="Science for Life Laboratories"/>
        </authorList>
    </citation>
    <scope>NUCLEOTIDE SEQUENCE [LARGE SCALE GENOMIC DNA]</scope>
    <source>
        <strain evidence="2">Soil9</strain>
    </source>
</reference>
<dbReference type="RefSeq" id="WP_162666666.1">
    <property type="nucleotide sequence ID" value="NZ_LR593886.1"/>
</dbReference>